<dbReference type="SUPFAM" id="SSF53335">
    <property type="entry name" value="S-adenosyl-L-methionine-dependent methyltransferases"/>
    <property type="match status" value="1"/>
</dbReference>
<evidence type="ECO:0000313" key="8">
    <source>
        <dbReference type="Proteomes" id="UP001200307"/>
    </source>
</evidence>
<comment type="caution">
    <text evidence="7">The sequence shown here is derived from an EMBL/GenBank/DDBJ whole genome shotgun (WGS) entry which is preliminary data.</text>
</comment>
<dbReference type="PRINTS" id="PR00507">
    <property type="entry name" value="N12N6MTFRASE"/>
</dbReference>
<organism evidence="7 8">
    <name type="scientific">Segatella copri</name>
    <dbReference type="NCBI Taxonomy" id="165179"/>
    <lineage>
        <taxon>Bacteria</taxon>
        <taxon>Pseudomonadati</taxon>
        <taxon>Bacteroidota</taxon>
        <taxon>Bacteroidia</taxon>
        <taxon>Bacteroidales</taxon>
        <taxon>Prevotellaceae</taxon>
        <taxon>Segatella</taxon>
    </lineage>
</organism>
<dbReference type="Gene3D" id="3.40.50.150">
    <property type="entry name" value="Vaccinia Virus protein VP39"/>
    <property type="match status" value="1"/>
</dbReference>
<dbReference type="PANTHER" id="PTHR33841">
    <property type="entry name" value="DNA METHYLTRANSFERASE YEEA-RELATED"/>
    <property type="match status" value="1"/>
</dbReference>
<evidence type="ECO:0000256" key="1">
    <source>
        <dbReference type="ARBA" id="ARBA00011900"/>
    </source>
</evidence>
<evidence type="ECO:0000259" key="6">
    <source>
        <dbReference type="Pfam" id="PF07669"/>
    </source>
</evidence>
<dbReference type="EC" id="2.1.1.72" evidence="1"/>
<gene>
    <name evidence="7" type="ORF">LYY06_10400</name>
</gene>
<evidence type="ECO:0000256" key="5">
    <source>
        <dbReference type="ARBA" id="ARBA00047942"/>
    </source>
</evidence>
<dbReference type="GO" id="GO:0006304">
    <property type="term" value="P:DNA modification"/>
    <property type="evidence" value="ECO:0007669"/>
    <property type="project" value="InterPro"/>
</dbReference>
<dbReference type="EMBL" id="JAJTVO010000018">
    <property type="protein sequence ID" value="MCE4122670.1"/>
    <property type="molecule type" value="Genomic_DNA"/>
</dbReference>
<dbReference type="PANTHER" id="PTHR33841:SF1">
    <property type="entry name" value="DNA METHYLTRANSFERASE A"/>
    <property type="match status" value="1"/>
</dbReference>
<evidence type="ECO:0000313" key="7">
    <source>
        <dbReference type="EMBL" id="MCE4122670.1"/>
    </source>
</evidence>
<dbReference type="GO" id="GO:0032259">
    <property type="term" value="P:methylation"/>
    <property type="evidence" value="ECO:0007669"/>
    <property type="project" value="UniProtKB-KW"/>
</dbReference>
<proteinExistence type="predicted"/>
<evidence type="ECO:0000256" key="3">
    <source>
        <dbReference type="ARBA" id="ARBA00022679"/>
    </source>
</evidence>
<protein>
    <recommendedName>
        <fullName evidence="1">site-specific DNA-methyltransferase (adenine-specific)</fullName>
        <ecNumber evidence="1">2.1.1.72</ecNumber>
    </recommendedName>
</protein>
<dbReference type="Pfam" id="PF07669">
    <property type="entry name" value="Eco57I"/>
    <property type="match status" value="1"/>
</dbReference>
<accession>A0AAW4YLX4</accession>
<dbReference type="AlphaFoldDB" id="A0AAW4YLX4"/>
<dbReference type="GO" id="GO:0009007">
    <property type="term" value="F:site-specific DNA-methyltransferase (adenine-specific) activity"/>
    <property type="evidence" value="ECO:0007669"/>
    <property type="project" value="UniProtKB-EC"/>
</dbReference>
<dbReference type="InterPro" id="IPR029063">
    <property type="entry name" value="SAM-dependent_MTases_sf"/>
</dbReference>
<evidence type="ECO:0000256" key="2">
    <source>
        <dbReference type="ARBA" id="ARBA00022603"/>
    </source>
</evidence>
<feature type="domain" description="Type II methyltransferase M.TaqI-like" evidence="6">
    <location>
        <begin position="153"/>
        <end position="305"/>
    </location>
</feature>
<dbReference type="InterPro" id="IPR011639">
    <property type="entry name" value="MethylTrfase_TaqI-like_dom"/>
</dbReference>
<dbReference type="InterPro" id="IPR002052">
    <property type="entry name" value="DNA_methylase_N6_adenine_CS"/>
</dbReference>
<keyword evidence="2 7" id="KW-0489">Methyltransferase</keyword>
<dbReference type="PROSITE" id="PS00092">
    <property type="entry name" value="N6_MTASE"/>
    <property type="match status" value="1"/>
</dbReference>
<name>A0AAW4YLX4_9BACT</name>
<evidence type="ECO:0000256" key="4">
    <source>
        <dbReference type="ARBA" id="ARBA00022691"/>
    </source>
</evidence>
<keyword evidence="4" id="KW-0949">S-adenosyl-L-methionine</keyword>
<dbReference type="CDD" id="cd02440">
    <property type="entry name" value="AdoMet_MTases"/>
    <property type="match status" value="1"/>
</dbReference>
<dbReference type="GO" id="GO:0003676">
    <property type="term" value="F:nucleic acid binding"/>
    <property type="evidence" value="ECO:0007669"/>
    <property type="project" value="InterPro"/>
</dbReference>
<keyword evidence="3" id="KW-0808">Transferase</keyword>
<sequence length="617" mass="71658">MNIIVRNFLKRYSCEERAINRLLVSAYLKRNGITVEKNILILNYLIYNTDSDYPILLQFLSILNQLDESFGIEYLIDCFEFVVSPSTKEVNGAVYTPLYIREYIIETVLADKSNKSLANLSYADISCGCGGFFITLTDYIRERVKISCEKLFKCFYGFDIEPYSIERTKILLALYALGVGEDIERLAPHLFVGDSLTKYWENLPEFQKKHGFDVIVGNPPYVSSSKLSNDTRDKLRRWTVSDNGKADLYIPFFQIATESLAPAGTLGIITVNNFVRSVNGRGVRRYFSLKQLTLKIIDFGSKQVFKGRSTYTCICIIKNKNGKLAYHKCLPSELKNIKDFNEFDYAEFDWKKGWLLANDNTVLANIQHIQRTGVPLESLVDIKNGFATLRNDVFVLTPTAEDDSYYYVEKNGKYYSVEKTICRKAIKPNAISDEINIEKYIYPLIFPYQKRGNLIKVIAEKKLKKLYPKTYDYLSDFKEVLINRDKGNRQYAAWYAYGRTQALRLEGYKLFFPYMASHPVFILSEDEQLLFYNGYALVSKDLKLLRLLKKILSSSVFWYYVQHHSKPYGSDYMALSKNYIRDFGIPKLTRLQTNKLLNMEAPQEIDRYLEKLYKIKI</sequence>
<dbReference type="RefSeq" id="WP_233339397.1">
    <property type="nucleotide sequence ID" value="NZ_JAJTVO010000018.1"/>
</dbReference>
<dbReference type="Proteomes" id="UP001200307">
    <property type="component" value="Unassembled WGS sequence"/>
</dbReference>
<reference evidence="7" key="1">
    <citation type="submission" date="2021-12" db="EMBL/GenBank/DDBJ databases">
        <authorList>
            <person name="Lv X."/>
        </authorList>
    </citation>
    <scope>NUCLEOTIDE SEQUENCE</scope>
    <source>
        <strain evidence="7">HF2106</strain>
    </source>
</reference>
<comment type="catalytic activity">
    <reaction evidence="5">
        <text>a 2'-deoxyadenosine in DNA + S-adenosyl-L-methionine = an N(6)-methyl-2'-deoxyadenosine in DNA + S-adenosyl-L-homocysteine + H(+)</text>
        <dbReference type="Rhea" id="RHEA:15197"/>
        <dbReference type="Rhea" id="RHEA-COMP:12418"/>
        <dbReference type="Rhea" id="RHEA-COMP:12419"/>
        <dbReference type="ChEBI" id="CHEBI:15378"/>
        <dbReference type="ChEBI" id="CHEBI:57856"/>
        <dbReference type="ChEBI" id="CHEBI:59789"/>
        <dbReference type="ChEBI" id="CHEBI:90615"/>
        <dbReference type="ChEBI" id="CHEBI:90616"/>
        <dbReference type="EC" id="2.1.1.72"/>
    </reaction>
</comment>
<dbReference type="InterPro" id="IPR050953">
    <property type="entry name" value="N4_N6_ade-DNA_methylase"/>
</dbReference>